<feature type="region of interest" description="Disordered" evidence="7">
    <location>
        <begin position="65"/>
        <end position="135"/>
    </location>
</feature>
<feature type="compositionally biased region" description="Low complexity" evidence="7">
    <location>
        <begin position="555"/>
        <end position="569"/>
    </location>
</feature>
<evidence type="ECO:0000256" key="6">
    <source>
        <dbReference type="ARBA" id="ARBA00040849"/>
    </source>
</evidence>
<gene>
    <name evidence="10" type="primary">LOC107216923</name>
</gene>
<evidence type="ECO:0000256" key="5">
    <source>
        <dbReference type="ARBA" id="ARBA00023242"/>
    </source>
</evidence>
<feature type="region of interest" description="Disordered" evidence="7">
    <location>
        <begin position="1"/>
        <end position="52"/>
    </location>
</feature>
<keyword evidence="9" id="KW-1185">Reference proteome</keyword>
<dbReference type="Pfam" id="PF12114">
    <property type="entry name" value="Period_C"/>
    <property type="match status" value="1"/>
</dbReference>
<comment type="subcellular location">
    <subcellularLocation>
        <location evidence="1">Nucleus</location>
    </subcellularLocation>
</comment>
<accession>A0ABM3FWK6</accession>
<keyword evidence="5" id="KW-0539">Nucleus</keyword>
<dbReference type="InterPro" id="IPR022728">
    <property type="entry name" value="Period_circadian-like_C"/>
</dbReference>
<dbReference type="Proteomes" id="UP000829291">
    <property type="component" value="Chromosome 4"/>
</dbReference>
<keyword evidence="2" id="KW-0597">Phosphoprotein</keyword>
<feature type="domain" description="Period circadian-like C-terminal" evidence="8">
    <location>
        <begin position="520"/>
        <end position="670"/>
    </location>
</feature>
<evidence type="ECO:0000256" key="3">
    <source>
        <dbReference type="ARBA" id="ARBA00022737"/>
    </source>
</evidence>
<keyword evidence="3" id="KW-0677">Repeat</keyword>
<name>A0ABM3FWK6_NEOLC</name>
<feature type="compositionally biased region" description="Polar residues" evidence="7">
    <location>
        <begin position="1"/>
        <end position="14"/>
    </location>
</feature>
<feature type="compositionally biased region" description="Low complexity" evidence="7">
    <location>
        <begin position="208"/>
        <end position="233"/>
    </location>
</feature>
<feature type="region of interest" description="Disordered" evidence="7">
    <location>
        <begin position="555"/>
        <end position="594"/>
    </location>
</feature>
<evidence type="ECO:0000256" key="1">
    <source>
        <dbReference type="ARBA" id="ARBA00004123"/>
    </source>
</evidence>
<evidence type="ECO:0000256" key="4">
    <source>
        <dbReference type="ARBA" id="ARBA00023108"/>
    </source>
</evidence>
<feature type="compositionally biased region" description="Low complexity" evidence="7">
    <location>
        <begin position="17"/>
        <end position="45"/>
    </location>
</feature>
<dbReference type="GeneID" id="107216923"/>
<evidence type="ECO:0000313" key="10">
    <source>
        <dbReference type="RefSeq" id="XP_046592399.1"/>
    </source>
</evidence>
<evidence type="ECO:0000313" key="9">
    <source>
        <dbReference type="Proteomes" id="UP000829291"/>
    </source>
</evidence>
<dbReference type="PANTHER" id="PTHR11269">
    <property type="entry name" value="PERIOD CIRCADIAN PROTEIN"/>
    <property type="match status" value="1"/>
</dbReference>
<reference evidence="10" key="1">
    <citation type="submission" date="2025-08" db="UniProtKB">
        <authorList>
            <consortium name="RefSeq"/>
        </authorList>
    </citation>
    <scope>IDENTIFICATION</scope>
    <source>
        <tissue evidence="10">Thorax and Abdomen</tissue>
    </source>
</reference>
<feature type="region of interest" description="Disordered" evidence="7">
    <location>
        <begin position="194"/>
        <end position="233"/>
    </location>
</feature>
<evidence type="ECO:0000259" key="8">
    <source>
        <dbReference type="Pfam" id="PF12114"/>
    </source>
</evidence>
<dbReference type="InterPro" id="IPR050760">
    <property type="entry name" value="Period_circadian_regulator"/>
</dbReference>
<feature type="compositionally biased region" description="Basic and acidic residues" evidence="7">
    <location>
        <begin position="570"/>
        <end position="579"/>
    </location>
</feature>
<organism evidence="9 10">
    <name type="scientific">Neodiprion lecontei</name>
    <name type="common">Redheaded pine sawfly</name>
    <dbReference type="NCBI Taxonomy" id="441921"/>
    <lineage>
        <taxon>Eukaryota</taxon>
        <taxon>Metazoa</taxon>
        <taxon>Ecdysozoa</taxon>
        <taxon>Arthropoda</taxon>
        <taxon>Hexapoda</taxon>
        <taxon>Insecta</taxon>
        <taxon>Pterygota</taxon>
        <taxon>Neoptera</taxon>
        <taxon>Endopterygota</taxon>
        <taxon>Hymenoptera</taxon>
        <taxon>Tenthredinoidea</taxon>
        <taxon>Diprionidae</taxon>
        <taxon>Diprioninae</taxon>
        <taxon>Neodiprion</taxon>
    </lineage>
</organism>
<feature type="compositionally biased region" description="Polar residues" evidence="7">
    <location>
        <begin position="580"/>
        <end position="590"/>
    </location>
</feature>
<sequence length="716" mass="78211">MEVTSVDNTNNTKVIDSVYSKSCSNSQSQNSGSSKSRHSNNSESSGYCGGNPSTLGSCNVAVLQPISKREDKEHKQKKSKPAIVAPAESEFPEGGKESPLQDGATPVSTFVGVSPQTESQETGNDRPYFDSKSSLATSPTYSQLNYYEKLQRYYKSQPCTTTMYEGEEVNGNVLSSTKDEYLGYRAKSEILTDPTRKCKSPENGSEASGCESVGNSSSGSNSQSSSASQGDTSVMTDTASFKLSTLTQSSLTKHKEDMENLLLEHYRKIRSTMKSDKLKNVRPKSVIEKSSDSVCPSKTLTLKRTGSPIKNGRDGKVSKRDNISKVNNSTPVALNAAVSSASIVQPSVINAHSSSNHTARPYDSVDVPSAETAQPCTSAQTLLSQLPTMYPTIMQLVPLYYFATLRNGSVPTYIPQEHPGLSVQMQSVHQTPYNHYLTTGTAIYPSVMGIPTAMGIEYRPFIIPQSDLAVKNVCETTHTPVEEPGQVPCQNRLASQAASVKPESESITAESGCSKEVLSLGEHKCRSDEYSPTAKIVKQDQSAKYHEDDSRCSSLCSSSWNESNGSSLNLDRKETREQSKSTGGKQTDVSNSDKEIKALRKQPSWLDGVKLTPELIYGYQMDSKTLQEVLEADKKVLKKFTQPLLVNDQLSQLYLDLELEGFGTKIMLDEGTVVSESASTDEAVEDSLEQKKEQHCSMEYGRLMMIHEENAQFPPS</sequence>
<dbReference type="RefSeq" id="XP_046592399.1">
    <property type="nucleotide sequence ID" value="XM_046736443.1"/>
</dbReference>
<protein>
    <recommendedName>
        <fullName evidence="6">Period circadian protein</fullName>
    </recommendedName>
</protein>
<evidence type="ECO:0000256" key="7">
    <source>
        <dbReference type="SAM" id="MobiDB-lite"/>
    </source>
</evidence>
<evidence type="ECO:0000256" key="2">
    <source>
        <dbReference type="ARBA" id="ARBA00022553"/>
    </source>
</evidence>
<proteinExistence type="predicted"/>
<dbReference type="PANTHER" id="PTHR11269:SF16">
    <property type="entry name" value="PERIOD CIRCADIAN PROTEIN"/>
    <property type="match status" value="1"/>
</dbReference>
<keyword evidence="4" id="KW-0090">Biological rhythms</keyword>